<dbReference type="Gene3D" id="1.10.540.10">
    <property type="entry name" value="Acyl-CoA dehydrogenase/oxidase, N-terminal domain"/>
    <property type="match status" value="1"/>
</dbReference>
<dbReference type="CDD" id="cd00567">
    <property type="entry name" value="ACAD"/>
    <property type="match status" value="1"/>
</dbReference>
<dbReference type="Pfam" id="PF00441">
    <property type="entry name" value="Acyl-CoA_dh_1"/>
    <property type="match status" value="1"/>
</dbReference>
<reference evidence="8 9" key="1">
    <citation type="submission" date="2018-06" db="EMBL/GenBank/DDBJ databases">
        <title>Genomic Encyclopedia of Type Strains, Phase IV (KMG-IV): sequencing the most valuable type-strain genomes for metagenomic binning, comparative biology and taxonomic classification.</title>
        <authorList>
            <person name="Goeker M."/>
        </authorList>
    </citation>
    <scope>NUCLEOTIDE SEQUENCE [LARGE SCALE GENOMIC DNA]</scope>
    <source>
        <strain evidence="8 9">DSM 45521</strain>
    </source>
</reference>
<dbReference type="Gene3D" id="1.20.140.10">
    <property type="entry name" value="Butyryl-CoA Dehydrogenase, subunit A, domain 3"/>
    <property type="match status" value="1"/>
</dbReference>
<evidence type="ECO:0000256" key="4">
    <source>
        <dbReference type="ARBA" id="ARBA00022827"/>
    </source>
</evidence>
<dbReference type="RefSeq" id="WP_110468041.1">
    <property type="nucleotide sequence ID" value="NZ_QJSP01000002.1"/>
</dbReference>
<proteinExistence type="inferred from homology"/>
<evidence type="ECO:0000313" key="8">
    <source>
        <dbReference type="EMBL" id="PYE20013.1"/>
    </source>
</evidence>
<dbReference type="SUPFAM" id="SSF56645">
    <property type="entry name" value="Acyl-CoA dehydrogenase NM domain-like"/>
    <property type="match status" value="1"/>
</dbReference>
<dbReference type="InterPro" id="IPR013786">
    <property type="entry name" value="AcylCoA_DH/ox_N"/>
</dbReference>
<protein>
    <submittedName>
        <fullName evidence="8">Alkylation response protein AidB-like acyl-CoA dehydrogenase</fullName>
    </submittedName>
</protein>
<dbReference type="InterPro" id="IPR009100">
    <property type="entry name" value="AcylCoA_DH/oxidase_NM_dom_sf"/>
</dbReference>
<dbReference type="Pfam" id="PF02771">
    <property type="entry name" value="Acyl-CoA_dh_N"/>
    <property type="match status" value="1"/>
</dbReference>
<dbReference type="AlphaFoldDB" id="A0A318RQ11"/>
<evidence type="ECO:0000259" key="6">
    <source>
        <dbReference type="Pfam" id="PF00441"/>
    </source>
</evidence>
<dbReference type="PANTHER" id="PTHR43884:SF20">
    <property type="entry name" value="ACYL-COA DEHYDROGENASE FADE28"/>
    <property type="match status" value="1"/>
</dbReference>
<dbReference type="Gene3D" id="2.40.110.10">
    <property type="entry name" value="Butyryl-CoA Dehydrogenase, subunit A, domain 2"/>
    <property type="match status" value="1"/>
</dbReference>
<sequence>MDFHRSEQTTDLAGLTRDIVKKLVTTDRLVQLEQTGDAPGANQGAIDPTLWSQLSASGLLGLEVTEDKGGAGLSVLENVAVAEELGRAVALVPFGPVAFAAAPAIAEFGTGPVIEQWLDPVISGSKVITVGLDEDLNDDPFAPVTTATLEGGEWVLSGAKVNVPFGEFADAVIVTAQGPEGVLALLVGTSDAGVTITPALSTGQGPSALVQFDGARVPADHVLGTDGAAVVGFLRDRMTLALCAEQTGILERALELTADYGREREQFGRAIGSFQAVAQRLADAYIDVRGLKLTTLQAAWLLSEHLDATTELATAKFWAADAGHRVAHTAVHVHGGVGIDVDHPVHRYFLRAKQNEFNLGSAPTQLRRIGAALAAEPA</sequence>
<dbReference type="OrthoDB" id="4319499at2"/>
<dbReference type="InterPro" id="IPR046373">
    <property type="entry name" value="Acyl-CoA_Oxase/DH_mid-dom_sf"/>
</dbReference>
<evidence type="ECO:0000313" key="9">
    <source>
        <dbReference type="Proteomes" id="UP000247591"/>
    </source>
</evidence>
<gene>
    <name evidence="8" type="ORF">DFR67_102151</name>
</gene>
<name>A0A318RQ11_WILLI</name>
<keyword evidence="3" id="KW-0285">Flavoprotein</keyword>
<comment type="similarity">
    <text evidence="2">Belongs to the acyl-CoA dehydrogenase family.</text>
</comment>
<organism evidence="8 9">
    <name type="scientific">Williamsia limnetica</name>
    <dbReference type="NCBI Taxonomy" id="882452"/>
    <lineage>
        <taxon>Bacteria</taxon>
        <taxon>Bacillati</taxon>
        <taxon>Actinomycetota</taxon>
        <taxon>Actinomycetes</taxon>
        <taxon>Mycobacteriales</taxon>
        <taxon>Nocardiaceae</taxon>
        <taxon>Williamsia</taxon>
    </lineage>
</organism>
<evidence type="ECO:0000256" key="1">
    <source>
        <dbReference type="ARBA" id="ARBA00001974"/>
    </source>
</evidence>
<keyword evidence="4" id="KW-0274">FAD</keyword>
<dbReference type="EMBL" id="QJSP01000002">
    <property type="protein sequence ID" value="PYE20013.1"/>
    <property type="molecule type" value="Genomic_DNA"/>
</dbReference>
<dbReference type="GO" id="GO:0050660">
    <property type="term" value="F:flavin adenine dinucleotide binding"/>
    <property type="evidence" value="ECO:0007669"/>
    <property type="project" value="InterPro"/>
</dbReference>
<feature type="domain" description="Acyl-CoA dehydrogenase/oxidase C-terminal" evidence="6">
    <location>
        <begin position="240"/>
        <end position="373"/>
    </location>
</feature>
<keyword evidence="5" id="KW-0560">Oxidoreductase</keyword>
<comment type="cofactor">
    <cofactor evidence="1">
        <name>FAD</name>
        <dbReference type="ChEBI" id="CHEBI:57692"/>
    </cofactor>
</comment>
<keyword evidence="9" id="KW-1185">Reference proteome</keyword>
<dbReference type="InterPro" id="IPR009075">
    <property type="entry name" value="AcylCo_DH/oxidase_C"/>
</dbReference>
<dbReference type="SUPFAM" id="SSF47203">
    <property type="entry name" value="Acyl-CoA dehydrogenase C-terminal domain-like"/>
    <property type="match status" value="1"/>
</dbReference>
<dbReference type="InterPro" id="IPR036250">
    <property type="entry name" value="AcylCo_DH-like_C"/>
</dbReference>
<evidence type="ECO:0000256" key="3">
    <source>
        <dbReference type="ARBA" id="ARBA00022630"/>
    </source>
</evidence>
<dbReference type="Proteomes" id="UP000247591">
    <property type="component" value="Unassembled WGS sequence"/>
</dbReference>
<dbReference type="PANTHER" id="PTHR43884">
    <property type="entry name" value="ACYL-COA DEHYDROGENASE"/>
    <property type="match status" value="1"/>
</dbReference>
<dbReference type="GO" id="GO:0003995">
    <property type="term" value="F:acyl-CoA dehydrogenase activity"/>
    <property type="evidence" value="ECO:0007669"/>
    <property type="project" value="TreeGrafter"/>
</dbReference>
<dbReference type="InterPro" id="IPR037069">
    <property type="entry name" value="AcylCoA_DH/ox_N_sf"/>
</dbReference>
<evidence type="ECO:0000256" key="5">
    <source>
        <dbReference type="ARBA" id="ARBA00023002"/>
    </source>
</evidence>
<comment type="caution">
    <text evidence="8">The sequence shown here is derived from an EMBL/GenBank/DDBJ whole genome shotgun (WGS) entry which is preliminary data.</text>
</comment>
<evidence type="ECO:0000256" key="2">
    <source>
        <dbReference type="ARBA" id="ARBA00009347"/>
    </source>
</evidence>
<feature type="domain" description="Acyl-CoA dehydrogenase/oxidase N-terminal" evidence="7">
    <location>
        <begin position="42"/>
        <end position="124"/>
    </location>
</feature>
<evidence type="ECO:0000259" key="7">
    <source>
        <dbReference type="Pfam" id="PF02771"/>
    </source>
</evidence>
<accession>A0A318RQ11</accession>